<comment type="similarity">
    <text evidence="8 9">Belongs to the TonB-dependent receptor family.</text>
</comment>
<dbReference type="SUPFAM" id="SSF49464">
    <property type="entry name" value="Carboxypeptidase regulatory domain-like"/>
    <property type="match status" value="1"/>
</dbReference>
<dbReference type="NCBIfam" id="TIGR04056">
    <property type="entry name" value="OMP_RagA_SusC"/>
    <property type="match status" value="1"/>
</dbReference>
<keyword evidence="6 8" id="KW-0472">Membrane</keyword>
<keyword evidence="14" id="KW-1185">Reference proteome</keyword>
<evidence type="ECO:0000256" key="6">
    <source>
        <dbReference type="ARBA" id="ARBA00023136"/>
    </source>
</evidence>
<keyword evidence="3 8" id="KW-1134">Transmembrane beta strand</keyword>
<evidence type="ECO:0000256" key="9">
    <source>
        <dbReference type="RuleBase" id="RU003357"/>
    </source>
</evidence>
<dbReference type="Gene3D" id="2.170.130.10">
    <property type="entry name" value="TonB-dependent receptor, plug domain"/>
    <property type="match status" value="1"/>
</dbReference>
<sequence length="1088" mass="119991">MIAKQVFKKSKRLSFVIMLFLSLFMINEMNAQTKPSISGVVLDEVGMPIPGANVVERGTKNSTSTDIDGKYTIRVVSPKSELVFSYIGYENLTQLVGQKKSINVSLKSATSKLDEVVVIGYGTSKRSDLTGSVATISGADLKKVPVANIAETLTGRIAGVQVTSSEGSPDSEIKIRVRGGGSLTQDSSPLIIVDGFPVNSMNDVSPSDVENITILKDASSTAIYGSRGAYGVIIITTKSGKNNKVAVSYNVFYGTKNIAKYIDVLNPQDFAKWQYEYALLSSNPKGSTTSYDKYFGPWQSYAGVEATNWQKEIYGLKGTAQSHDLGVRGGTDKLSYNFNYALYDETAIMVGSNYKRNNLSLNLKNKTSDKVDLGFTIRYSNTQIGGSGANEQKEISTADSRLKHVVGYSPIDLPGLTTDDTDEAVSSYLVNPFVAVADNDRKQIRTNFNMLGSFSWKIINNMQFKSDFGLDVYNSLDYRFYGRSTYYASNIPLAVNQGSPSLVMSDEKEKRFRNANTINYDLKGLLGKDHNFKFLLGEEMIDYQSNTVTSAIQGYPKTFSFEKAMNLTTQGIPQSIDNNYSPDDKLLSFFGRVNYDFKNRYLFTATYRADGSSKFLGDNRWGYFPSAAVAWKINEENFMKNASWLNALKMRLSYGQAGNNNIPTGQIIQTFQSSNSAWINNVSNYWAASKTMANPDLKWETTITQNLGIDFSVLKNRLSGTVDLYKNVTSDLLINFPVSGSGYDSQYRNMGANQNKGLELSFNAVAIDKEDYGLSFNFNIGFNKSNINSLGIMDNFGWSSTWNSTMLPTNDYAVNVGQPLGMMVGFKNDGRYEVSDFTYNTTTGAYTLKPYFLADGVTKNPEGVVSNSTLIGTVAPGSMKLKDINNDGIVNAKDVSIIGNSNPKHTGGLVINANVHQFDFMAAFNWSYGNDVYNANKIEFSTTASSPNGQYRNLSTVMADGQRWTNLDPVSGTLVTDPTALQALNATTTMWSPKMDRFIVSDWAMEDASFLRLNTFTIGYTAPDSFVSKLGISKLRFYQTMSNVFTLTNYSGPDPEVSTRRKTPLTPGVDSSAYPRSRQVVFGLNLTF</sequence>
<keyword evidence="5 9" id="KW-0798">TonB box</keyword>
<keyword evidence="7 8" id="KW-0998">Cell outer membrane</keyword>
<dbReference type="Pfam" id="PF07715">
    <property type="entry name" value="Plug"/>
    <property type="match status" value="1"/>
</dbReference>
<accession>A0A4R5C5Y5</accession>
<evidence type="ECO:0000259" key="11">
    <source>
        <dbReference type="Pfam" id="PF00593"/>
    </source>
</evidence>
<keyword evidence="4 8" id="KW-0812">Transmembrane</keyword>
<dbReference type="Pfam" id="PF13715">
    <property type="entry name" value="CarbopepD_reg_2"/>
    <property type="match status" value="1"/>
</dbReference>
<evidence type="ECO:0000313" key="13">
    <source>
        <dbReference type="EMBL" id="TDD94089.1"/>
    </source>
</evidence>
<dbReference type="SUPFAM" id="SSF56935">
    <property type="entry name" value="Porins"/>
    <property type="match status" value="1"/>
</dbReference>
<proteinExistence type="inferred from homology"/>
<dbReference type="NCBIfam" id="TIGR04057">
    <property type="entry name" value="SusC_RagA_signa"/>
    <property type="match status" value="1"/>
</dbReference>
<dbReference type="RefSeq" id="WP_132009251.1">
    <property type="nucleotide sequence ID" value="NZ_SMFK01000019.1"/>
</dbReference>
<dbReference type="PROSITE" id="PS52016">
    <property type="entry name" value="TONB_DEPENDENT_REC_3"/>
    <property type="match status" value="1"/>
</dbReference>
<evidence type="ECO:0000256" key="5">
    <source>
        <dbReference type="ARBA" id="ARBA00023077"/>
    </source>
</evidence>
<protein>
    <submittedName>
        <fullName evidence="13">TonB-dependent receptor</fullName>
    </submittedName>
</protein>
<dbReference type="OrthoDB" id="9768177at2"/>
<name>A0A4R5C5Y5_9FLAO</name>
<feature type="domain" description="TonB-dependent receptor plug" evidence="12">
    <location>
        <begin position="126"/>
        <end position="232"/>
    </location>
</feature>
<gene>
    <name evidence="13" type="ORF">E0F76_17515</name>
</gene>
<feature type="signal peptide" evidence="10">
    <location>
        <begin position="1"/>
        <end position="31"/>
    </location>
</feature>
<feature type="domain" description="TonB-dependent receptor-like beta-barrel" evidence="11">
    <location>
        <begin position="438"/>
        <end position="855"/>
    </location>
</feature>
<comment type="subcellular location">
    <subcellularLocation>
        <location evidence="1 8">Cell outer membrane</location>
        <topology evidence="1 8">Multi-pass membrane protein</topology>
    </subcellularLocation>
</comment>
<evidence type="ECO:0000256" key="2">
    <source>
        <dbReference type="ARBA" id="ARBA00022448"/>
    </source>
</evidence>
<evidence type="ECO:0000256" key="8">
    <source>
        <dbReference type="PROSITE-ProRule" id="PRU01360"/>
    </source>
</evidence>
<dbReference type="InterPro" id="IPR037066">
    <property type="entry name" value="Plug_dom_sf"/>
</dbReference>
<dbReference type="InterPro" id="IPR012910">
    <property type="entry name" value="Plug_dom"/>
</dbReference>
<dbReference type="InterPro" id="IPR000531">
    <property type="entry name" value="Beta-barrel_TonB"/>
</dbReference>
<dbReference type="GO" id="GO:0009279">
    <property type="term" value="C:cell outer membrane"/>
    <property type="evidence" value="ECO:0007669"/>
    <property type="project" value="UniProtKB-SubCell"/>
</dbReference>
<evidence type="ECO:0000256" key="7">
    <source>
        <dbReference type="ARBA" id="ARBA00023237"/>
    </source>
</evidence>
<comment type="caution">
    <text evidence="13">The sequence shown here is derived from an EMBL/GenBank/DDBJ whole genome shotgun (WGS) entry which is preliminary data.</text>
</comment>
<keyword evidence="10" id="KW-0732">Signal</keyword>
<dbReference type="Gene3D" id="2.40.170.20">
    <property type="entry name" value="TonB-dependent receptor, beta-barrel domain"/>
    <property type="match status" value="1"/>
</dbReference>
<keyword evidence="13" id="KW-0675">Receptor</keyword>
<dbReference type="InterPro" id="IPR039426">
    <property type="entry name" value="TonB-dep_rcpt-like"/>
</dbReference>
<dbReference type="InterPro" id="IPR036942">
    <property type="entry name" value="Beta-barrel_TonB_sf"/>
</dbReference>
<dbReference type="Gene3D" id="2.60.40.1120">
    <property type="entry name" value="Carboxypeptidase-like, regulatory domain"/>
    <property type="match status" value="1"/>
</dbReference>
<dbReference type="InterPro" id="IPR008969">
    <property type="entry name" value="CarboxyPept-like_regulatory"/>
</dbReference>
<evidence type="ECO:0000256" key="1">
    <source>
        <dbReference type="ARBA" id="ARBA00004571"/>
    </source>
</evidence>
<dbReference type="InterPro" id="IPR023997">
    <property type="entry name" value="TonB-dep_OMP_SusC/RagA_CS"/>
</dbReference>
<evidence type="ECO:0000313" key="14">
    <source>
        <dbReference type="Proteomes" id="UP000295479"/>
    </source>
</evidence>
<evidence type="ECO:0000256" key="10">
    <source>
        <dbReference type="SAM" id="SignalP"/>
    </source>
</evidence>
<dbReference type="EMBL" id="SMFK01000019">
    <property type="protein sequence ID" value="TDD94089.1"/>
    <property type="molecule type" value="Genomic_DNA"/>
</dbReference>
<keyword evidence="2 8" id="KW-0813">Transport</keyword>
<evidence type="ECO:0000259" key="12">
    <source>
        <dbReference type="Pfam" id="PF07715"/>
    </source>
</evidence>
<evidence type="ECO:0000256" key="4">
    <source>
        <dbReference type="ARBA" id="ARBA00022692"/>
    </source>
</evidence>
<reference evidence="13 14" key="1">
    <citation type="submission" date="2019-03" db="EMBL/GenBank/DDBJ databases">
        <title>Flavobacterium AR-3-4 sp. nov. isolated from arctic soil.</title>
        <authorList>
            <person name="Chaudhary D.K."/>
        </authorList>
    </citation>
    <scope>NUCLEOTIDE SEQUENCE [LARGE SCALE GENOMIC DNA]</scope>
    <source>
        <strain evidence="13 14">AR-3-4</strain>
    </source>
</reference>
<dbReference type="Proteomes" id="UP000295479">
    <property type="component" value="Unassembled WGS sequence"/>
</dbReference>
<evidence type="ECO:0000256" key="3">
    <source>
        <dbReference type="ARBA" id="ARBA00022452"/>
    </source>
</evidence>
<dbReference type="AlphaFoldDB" id="A0A4R5C5Y5"/>
<dbReference type="InterPro" id="IPR023996">
    <property type="entry name" value="TonB-dep_OMP_SusC/RagA"/>
</dbReference>
<dbReference type="FunFam" id="2.170.130.10:FF:000008">
    <property type="entry name" value="SusC/RagA family TonB-linked outer membrane protein"/>
    <property type="match status" value="1"/>
</dbReference>
<organism evidence="13 14">
    <name type="scientific">Flavobacterium cellulosilyticum</name>
    <dbReference type="NCBI Taxonomy" id="2541731"/>
    <lineage>
        <taxon>Bacteria</taxon>
        <taxon>Pseudomonadati</taxon>
        <taxon>Bacteroidota</taxon>
        <taxon>Flavobacteriia</taxon>
        <taxon>Flavobacteriales</taxon>
        <taxon>Flavobacteriaceae</taxon>
        <taxon>Flavobacterium</taxon>
    </lineage>
</organism>
<feature type="chain" id="PRO_5020711615" evidence="10">
    <location>
        <begin position="32"/>
        <end position="1088"/>
    </location>
</feature>
<dbReference type="Pfam" id="PF00593">
    <property type="entry name" value="TonB_dep_Rec_b-barrel"/>
    <property type="match status" value="1"/>
</dbReference>